<evidence type="ECO:0000313" key="8">
    <source>
        <dbReference type="EMBL" id="APH74853.1"/>
    </source>
</evidence>
<comment type="subcellular location">
    <subcellularLocation>
        <location evidence="1">Cell membrane</location>
        <topology evidence="1">Multi-pass membrane protein</topology>
    </subcellularLocation>
</comment>
<feature type="transmembrane region" description="Helical" evidence="6">
    <location>
        <begin position="122"/>
        <end position="140"/>
    </location>
</feature>
<dbReference type="KEGG" id="meso:BSQ44_25435"/>
<keyword evidence="5 6" id="KW-0472">Membrane</keyword>
<feature type="domain" description="Copper resistance protein D" evidence="7">
    <location>
        <begin position="38"/>
        <end position="136"/>
    </location>
</feature>
<dbReference type="AlphaFoldDB" id="A0A1L3SZJ2"/>
<name>A0A1L3SZJ2_9HYPH</name>
<dbReference type="Proteomes" id="UP000182840">
    <property type="component" value="Plasmid unnamed1"/>
</dbReference>
<evidence type="ECO:0000256" key="5">
    <source>
        <dbReference type="ARBA" id="ARBA00023136"/>
    </source>
</evidence>
<dbReference type="Pfam" id="PF05425">
    <property type="entry name" value="CopD"/>
    <property type="match status" value="1"/>
</dbReference>
<evidence type="ECO:0000313" key="9">
    <source>
        <dbReference type="Proteomes" id="UP000182840"/>
    </source>
</evidence>
<feature type="transmembrane region" description="Helical" evidence="6">
    <location>
        <begin position="12"/>
        <end position="28"/>
    </location>
</feature>
<dbReference type="InterPro" id="IPR008457">
    <property type="entry name" value="Cu-R_CopD_dom"/>
</dbReference>
<evidence type="ECO:0000256" key="1">
    <source>
        <dbReference type="ARBA" id="ARBA00004651"/>
    </source>
</evidence>
<dbReference type="InterPro" id="IPR032694">
    <property type="entry name" value="CopC/D"/>
</dbReference>
<dbReference type="EMBL" id="CP018172">
    <property type="protein sequence ID" value="APH74853.1"/>
    <property type="molecule type" value="Genomic_DNA"/>
</dbReference>
<proteinExistence type="predicted"/>
<protein>
    <recommendedName>
        <fullName evidence="7">Copper resistance protein D domain-containing protein</fullName>
    </recommendedName>
</protein>
<gene>
    <name evidence="8" type="ORF">BSQ44_25435</name>
</gene>
<keyword evidence="4 6" id="KW-1133">Transmembrane helix</keyword>
<geneLocation type="plasmid" evidence="8">
    <name>unnamed1</name>
</geneLocation>
<evidence type="ECO:0000256" key="3">
    <source>
        <dbReference type="ARBA" id="ARBA00022692"/>
    </source>
</evidence>
<evidence type="ECO:0000256" key="6">
    <source>
        <dbReference type="SAM" id="Phobius"/>
    </source>
</evidence>
<dbReference type="PANTHER" id="PTHR34820">
    <property type="entry name" value="INNER MEMBRANE PROTEIN YEBZ"/>
    <property type="match status" value="1"/>
</dbReference>
<accession>A0A1L3SZJ2</accession>
<evidence type="ECO:0000256" key="2">
    <source>
        <dbReference type="ARBA" id="ARBA00022475"/>
    </source>
</evidence>
<sequence>MLRQTNDVAHMMAAGAWLGALPFVIGLLSRLERLETRAVLMRYSGEGHVWVAAVLVTGLTATLWIFDGIPLDWSVRYQSLWALKVFVTLLMVGLAIRNRYFLVPRLGAGPETLRAIAKATKAEVGLGLVAVTLVAWFGTLEPR</sequence>
<dbReference type="GO" id="GO:0005886">
    <property type="term" value="C:plasma membrane"/>
    <property type="evidence" value="ECO:0007669"/>
    <property type="project" value="UniProtKB-SubCell"/>
</dbReference>
<reference evidence="8 9" key="1">
    <citation type="submission" date="2016-11" db="EMBL/GenBank/DDBJ databases">
        <title>Mesorhizobium oceanicum sp. nov., isolated from deep seawater in South China Sea.</title>
        <authorList>
            <person name="Fu G.-Y."/>
        </authorList>
    </citation>
    <scope>NUCLEOTIDE SEQUENCE [LARGE SCALE GENOMIC DNA]</scope>
    <source>
        <strain evidence="8 9">B7</strain>
        <plasmid evidence="9">Plasmid unnamed1</plasmid>
    </source>
</reference>
<keyword evidence="8" id="KW-0614">Plasmid</keyword>
<dbReference type="GO" id="GO:0006825">
    <property type="term" value="P:copper ion transport"/>
    <property type="evidence" value="ECO:0007669"/>
    <property type="project" value="InterPro"/>
</dbReference>
<feature type="transmembrane region" description="Helical" evidence="6">
    <location>
        <begin position="49"/>
        <end position="66"/>
    </location>
</feature>
<keyword evidence="9" id="KW-1185">Reference proteome</keyword>
<keyword evidence="2" id="KW-1003">Cell membrane</keyword>
<organism evidence="8 9">
    <name type="scientific">Aquibium oceanicum</name>
    <dbReference type="NCBI Taxonomy" id="1670800"/>
    <lineage>
        <taxon>Bacteria</taxon>
        <taxon>Pseudomonadati</taxon>
        <taxon>Pseudomonadota</taxon>
        <taxon>Alphaproteobacteria</taxon>
        <taxon>Hyphomicrobiales</taxon>
        <taxon>Phyllobacteriaceae</taxon>
        <taxon>Aquibium</taxon>
    </lineage>
</organism>
<evidence type="ECO:0000256" key="4">
    <source>
        <dbReference type="ARBA" id="ARBA00022989"/>
    </source>
</evidence>
<evidence type="ECO:0000259" key="7">
    <source>
        <dbReference type="Pfam" id="PF05425"/>
    </source>
</evidence>
<dbReference type="PANTHER" id="PTHR34820:SF4">
    <property type="entry name" value="INNER MEMBRANE PROTEIN YEBZ"/>
    <property type="match status" value="1"/>
</dbReference>
<keyword evidence="3 6" id="KW-0812">Transmembrane</keyword>
<feature type="transmembrane region" description="Helical" evidence="6">
    <location>
        <begin position="78"/>
        <end position="96"/>
    </location>
</feature>